<gene>
    <name evidence="1" type="ORF">PR048_031124</name>
</gene>
<organism evidence="1 2">
    <name type="scientific">Dryococelus australis</name>
    <dbReference type="NCBI Taxonomy" id="614101"/>
    <lineage>
        <taxon>Eukaryota</taxon>
        <taxon>Metazoa</taxon>
        <taxon>Ecdysozoa</taxon>
        <taxon>Arthropoda</taxon>
        <taxon>Hexapoda</taxon>
        <taxon>Insecta</taxon>
        <taxon>Pterygota</taxon>
        <taxon>Neoptera</taxon>
        <taxon>Polyneoptera</taxon>
        <taxon>Phasmatodea</taxon>
        <taxon>Verophasmatodea</taxon>
        <taxon>Anareolatae</taxon>
        <taxon>Phasmatidae</taxon>
        <taxon>Eurycanthinae</taxon>
        <taxon>Dryococelus</taxon>
    </lineage>
</organism>
<evidence type="ECO:0000313" key="2">
    <source>
        <dbReference type="Proteomes" id="UP001159363"/>
    </source>
</evidence>
<accession>A0ABQ9G4D3</accession>
<evidence type="ECO:0000313" key="1">
    <source>
        <dbReference type="EMBL" id="KAJ8867323.1"/>
    </source>
</evidence>
<dbReference type="Proteomes" id="UP001159363">
    <property type="component" value="Chromosome 14"/>
</dbReference>
<keyword evidence="2" id="KW-1185">Reference proteome</keyword>
<reference evidence="1 2" key="1">
    <citation type="submission" date="2023-02" db="EMBL/GenBank/DDBJ databases">
        <title>LHISI_Scaffold_Assembly.</title>
        <authorList>
            <person name="Stuart O.P."/>
            <person name="Cleave R."/>
            <person name="Magrath M.J.L."/>
            <person name="Mikheyev A.S."/>
        </authorList>
    </citation>
    <scope>NUCLEOTIDE SEQUENCE [LARGE SCALE GENOMIC DNA]</scope>
    <source>
        <strain evidence="1">Daus_M_001</strain>
        <tissue evidence="1">Leg muscle</tissue>
    </source>
</reference>
<dbReference type="EMBL" id="JARBHB010000015">
    <property type="protein sequence ID" value="KAJ8867323.1"/>
    <property type="molecule type" value="Genomic_DNA"/>
</dbReference>
<proteinExistence type="predicted"/>
<sequence length="118" mass="13401">MGDYGVADHITQLCISLCRPFFKFSFDSSLDSNKSGHISICLVRRVKFDGVSIEILCFCLMNSRLLQKCSIIILLCTRKLNGHKTILESQFREDIENKFSGRTMLQTILNNFGGSKFP</sequence>
<comment type="caution">
    <text evidence="1">The sequence shown here is derived from an EMBL/GenBank/DDBJ whole genome shotgun (WGS) entry which is preliminary data.</text>
</comment>
<name>A0ABQ9G4D3_9NEOP</name>
<protein>
    <submittedName>
        <fullName evidence="1">Uncharacterized protein</fullName>
    </submittedName>
</protein>